<feature type="region of interest" description="Disordered" evidence="6">
    <location>
        <begin position="409"/>
        <end position="433"/>
    </location>
</feature>
<keyword evidence="4" id="KW-0804">Transcription</keyword>
<name>W2SBB7_CYPE1</name>
<evidence type="ECO:0000256" key="4">
    <source>
        <dbReference type="ARBA" id="ARBA00023163"/>
    </source>
</evidence>
<accession>W2SBB7</accession>
<comment type="subcellular location">
    <subcellularLocation>
        <location evidence="1">Nucleus</location>
    </subcellularLocation>
</comment>
<feature type="region of interest" description="Disordered" evidence="6">
    <location>
        <begin position="1"/>
        <end position="40"/>
    </location>
</feature>
<dbReference type="InParanoid" id="W2SBB7"/>
<evidence type="ECO:0000256" key="5">
    <source>
        <dbReference type="ARBA" id="ARBA00023242"/>
    </source>
</evidence>
<evidence type="ECO:0000256" key="1">
    <source>
        <dbReference type="ARBA" id="ARBA00004123"/>
    </source>
</evidence>
<dbReference type="GO" id="GO:0003677">
    <property type="term" value="F:DNA binding"/>
    <property type="evidence" value="ECO:0007669"/>
    <property type="project" value="TreeGrafter"/>
</dbReference>
<protein>
    <recommendedName>
        <fullName evidence="7">Transcription initiation factor TFIID subunit 12 domain-containing protein</fullName>
    </recommendedName>
</protein>
<dbReference type="SUPFAM" id="SSF47113">
    <property type="entry name" value="Histone-fold"/>
    <property type="match status" value="1"/>
</dbReference>
<evidence type="ECO:0000256" key="3">
    <source>
        <dbReference type="ARBA" id="ARBA00023015"/>
    </source>
</evidence>
<keyword evidence="3" id="KW-0805">Transcription regulation</keyword>
<reference evidence="8 9" key="1">
    <citation type="submission" date="2013-03" db="EMBL/GenBank/DDBJ databases">
        <title>The Genome Sequence of Phialophora europaea CBS 101466.</title>
        <authorList>
            <consortium name="The Broad Institute Genomics Platform"/>
            <person name="Cuomo C."/>
            <person name="de Hoog S."/>
            <person name="Gorbushina A."/>
            <person name="Walker B."/>
            <person name="Young S.K."/>
            <person name="Zeng Q."/>
            <person name="Gargeya S."/>
            <person name="Fitzgerald M."/>
            <person name="Haas B."/>
            <person name="Abouelleil A."/>
            <person name="Allen A.W."/>
            <person name="Alvarado L."/>
            <person name="Arachchi H.M."/>
            <person name="Berlin A.M."/>
            <person name="Chapman S.B."/>
            <person name="Gainer-Dewar J."/>
            <person name="Goldberg J."/>
            <person name="Griggs A."/>
            <person name="Gujja S."/>
            <person name="Hansen M."/>
            <person name="Howarth C."/>
            <person name="Imamovic A."/>
            <person name="Ireland A."/>
            <person name="Larimer J."/>
            <person name="McCowan C."/>
            <person name="Murphy C."/>
            <person name="Pearson M."/>
            <person name="Poon T.W."/>
            <person name="Priest M."/>
            <person name="Roberts A."/>
            <person name="Saif S."/>
            <person name="Shea T."/>
            <person name="Sisk P."/>
            <person name="Sykes S."/>
            <person name="Wortman J."/>
            <person name="Nusbaum C."/>
            <person name="Birren B."/>
        </authorList>
    </citation>
    <scope>NUCLEOTIDE SEQUENCE [LARGE SCALE GENOMIC DNA]</scope>
    <source>
        <strain evidence="8 9">CBS 101466</strain>
    </source>
</reference>
<feature type="compositionally biased region" description="Polar residues" evidence="6">
    <location>
        <begin position="28"/>
        <end position="40"/>
    </location>
</feature>
<feature type="region of interest" description="Disordered" evidence="6">
    <location>
        <begin position="81"/>
        <end position="138"/>
    </location>
</feature>
<dbReference type="AlphaFoldDB" id="W2SBB7"/>
<feature type="compositionally biased region" description="Polar residues" evidence="6">
    <location>
        <begin position="368"/>
        <end position="387"/>
    </location>
</feature>
<dbReference type="HOGENOM" id="CLU_014055_1_0_1"/>
<feature type="compositionally biased region" description="Low complexity" evidence="6">
    <location>
        <begin position="91"/>
        <end position="100"/>
    </location>
</feature>
<feature type="compositionally biased region" description="Polar residues" evidence="6">
    <location>
        <begin position="205"/>
        <end position="228"/>
    </location>
</feature>
<evidence type="ECO:0000313" key="9">
    <source>
        <dbReference type="Proteomes" id="UP000030752"/>
    </source>
</evidence>
<dbReference type="Gene3D" id="1.10.20.10">
    <property type="entry name" value="Histone, subunit A"/>
    <property type="match status" value="1"/>
</dbReference>
<evidence type="ECO:0000259" key="7">
    <source>
        <dbReference type="Pfam" id="PF03847"/>
    </source>
</evidence>
<dbReference type="GO" id="GO:0046982">
    <property type="term" value="F:protein heterodimerization activity"/>
    <property type="evidence" value="ECO:0007669"/>
    <property type="project" value="InterPro"/>
</dbReference>
<dbReference type="STRING" id="1220924.W2SBB7"/>
<evidence type="ECO:0000256" key="6">
    <source>
        <dbReference type="SAM" id="MobiDB-lite"/>
    </source>
</evidence>
<gene>
    <name evidence="8" type="ORF">HMPREF1541_00209</name>
</gene>
<dbReference type="GO" id="GO:0000124">
    <property type="term" value="C:SAGA complex"/>
    <property type="evidence" value="ECO:0007669"/>
    <property type="project" value="InterPro"/>
</dbReference>
<dbReference type="PANTHER" id="PTHR12264">
    <property type="entry name" value="TRANSCRIPTION INITIATION FACTOR TFIID SUBUNIT 12"/>
    <property type="match status" value="1"/>
</dbReference>
<proteinExistence type="inferred from homology"/>
<dbReference type="eggNOG" id="KOG1142">
    <property type="taxonomic scope" value="Eukaryota"/>
</dbReference>
<dbReference type="CDD" id="cd07981">
    <property type="entry name" value="HFD_TAF12"/>
    <property type="match status" value="1"/>
</dbReference>
<feature type="region of interest" description="Disordered" evidence="6">
    <location>
        <begin position="241"/>
        <end position="387"/>
    </location>
</feature>
<feature type="compositionally biased region" description="Low complexity" evidence="6">
    <location>
        <begin position="245"/>
        <end position="267"/>
    </location>
</feature>
<sequence length="580" mass="62462">MENAPQARPAQAGSQQQASLIRPEQVSRLPQLTPQQKQQYEQAVRRFWEVMNSTPQGEARHNEAYQKLVQTSQTLMQGMKNFQAAQKRRQMQQQQAAQAGASGGQAAGPPAQAQAPSQVQAQAQAQVQAQPQQPAQHTNALQFSQLHADIQDKVNQLTFYYPPAMIEGTKQAEDWLREAKARYGQALQRMQVATAKMDELKRQVAQRQQQGNPLSQQEQEGFRNKLSQCQKAITESQSFMEKFRQQQQDFRQQQPQHQFQKPQQQQQAAPGAETQTPASAGGMQPNAQGPPAHSISSAVSAARNQQAQSGSAQAGSPTNPNAPSQPNPAASATPIKPESQEQSVFAAQAQAGALNQSMPAPQSAGARPSSQHQPQSALQQHASQQNVHAHPLTANLNASKAPPAAITKNLQVSDPRPVQMPPSRPTLTGGAGVGLPGQLAQPAIATLPGYVLESSEDGRLLSKKKLNELVREVCGPIGDGDDGDGLTPDAEEIFLQVADDFVDDLVAAACKLSKLRGSATLEPRDLQMVLERQYNIRIPGFSTDEVRTARRPQPAAGWAHKMAAVQAAKLTGGAGGLNNA</sequence>
<dbReference type="EMBL" id="KB822711">
    <property type="protein sequence ID" value="ETN46026.1"/>
    <property type="molecule type" value="Genomic_DNA"/>
</dbReference>
<dbReference type="Pfam" id="PF03847">
    <property type="entry name" value="TFIID_20kDa"/>
    <property type="match status" value="1"/>
</dbReference>
<evidence type="ECO:0000313" key="8">
    <source>
        <dbReference type="EMBL" id="ETN46026.1"/>
    </source>
</evidence>
<comment type="similarity">
    <text evidence="2">Belongs to the TAF12 family.</text>
</comment>
<feature type="compositionally biased region" description="Low complexity" evidence="6">
    <location>
        <begin position="300"/>
        <end position="334"/>
    </location>
</feature>
<dbReference type="PANTHER" id="PTHR12264:SF21">
    <property type="entry name" value="TRANSCRIPTION INITIATION FACTOR TFIID SUBUNIT 12"/>
    <property type="match status" value="1"/>
</dbReference>
<dbReference type="GO" id="GO:0051123">
    <property type="term" value="P:RNA polymerase II preinitiation complex assembly"/>
    <property type="evidence" value="ECO:0007669"/>
    <property type="project" value="TreeGrafter"/>
</dbReference>
<dbReference type="VEuPathDB" id="FungiDB:HMPREF1541_00209"/>
<dbReference type="InterPro" id="IPR009072">
    <property type="entry name" value="Histone-fold"/>
</dbReference>
<dbReference type="GO" id="GO:0017025">
    <property type="term" value="F:TBP-class protein binding"/>
    <property type="evidence" value="ECO:0007669"/>
    <property type="project" value="TreeGrafter"/>
</dbReference>
<evidence type="ECO:0000256" key="2">
    <source>
        <dbReference type="ARBA" id="ARBA00007530"/>
    </source>
</evidence>
<feature type="region of interest" description="Disordered" evidence="6">
    <location>
        <begin position="203"/>
        <end position="228"/>
    </location>
</feature>
<keyword evidence="9" id="KW-1185">Reference proteome</keyword>
<dbReference type="OrthoDB" id="2193432at2759"/>
<dbReference type="GeneID" id="19967548"/>
<keyword evidence="5" id="KW-0539">Nucleus</keyword>
<dbReference type="InterPro" id="IPR037794">
    <property type="entry name" value="TAF12"/>
</dbReference>
<dbReference type="InterPro" id="IPR003228">
    <property type="entry name" value="TFIID_TAF12_dom"/>
</dbReference>
<dbReference type="GO" id="GO:0005669">
    <property type="term" value="C:transcription factor TFIID complex"/>
    <property type="evidence" value="ECO:0007669"/>
    <property type="project" value="InterPro"/>
</dbReference>
<feature type="domain" description="Transcription initiation factor TFIID subunit 12" evidence="7">
    <location>
        <begin position="462"/>
        <end position="536"/>
    </location>
</feature>
<feature type="compositionally biased region" description="Low complexity" evidence="6">
    <location>
        <begin position="107"/>
        <end position="136"/>
    </location>
</feature>
<organism evidence="8 9">
    <name type="scientific">Cyphellophora europaea (strain CBS 101466)</name>
    <name type="common">Phialophora europaea</name>
    <dbReference type="NCBI Taxonomy" id="1220924"/>
    <lineage>
        <taxon>Eukaryota</taxon>
        <taxon>Fungi</taxon>
        <taxon>Dikarya</taxon>
        <taxon>Ascomycota</taxon>
        <taxon>Pezizomycotina</taxon>
        <taxon>Eurotiomycetes</taxon>
        <taxon>Chaetothyriomycetidae</taxon>
        <taxon>Chaetothyriales</taxon>
        <taxon>Cyphellophoraceae</taxon>
        <taxon>Cyphellophora</taxon>
    </lineage>
</organism>
<dbReference type="Proteomes" id="UP000030752">
    <property type="component" value="Unassembled WGS sequence"/>
</dbReference>
<dbReference type="RefSeq" id="XP_008710738.1">
    <property type="nucleotide sequence ID" value="XM_008712516.1"/>
</dbReference>